<accession>A0ABU6DUU9</accession>
<organism evidence="1 2">
    <name type="scientific">Acinetobacter pollinis</name>
    <dbReference type="NCBI Taxonomy" id="2605270"/>
    <lineage>
        <taxon>Bacteria</taxon>
        <taxon>Pseudomonadati</taxon>
        <taxon>Pseudomonadota</taxon>
        <taxon>Gammaproteobacteria</taxon>
        <taxon>Moraxellales</taxon>
        <taxon>Moraxellaceae</taxon>
        <taxon>Acinetobacter</taxon>
    </lineage>
</organism>
<dbReference type="Proteomes" id="UP001339883">
    <property type="component" value="Unassembled WGS sequence"/>
</dbReference>
<name>A0ABU6DUU9_9GAMM</name>
<sequence>MQIKLSYLMACRKHVNPFHDFKHLRCIHIMENHAFSSNGAAALFIQDSELKDICIAIPSIAIDELEYRFKEKSLNKLDPADILISISSNEDESFLSYRDIQVKFVKEDPSLSILKADIKKPEVVTAFPFVSLELLKNFRESFSCLFGIAEMNSVALIPSGKTSLIYVDFSENIHGIIMPVKQSERDYLMKVLESHYRKRI</sequence>
<protein>
    <submittedName>
        <fullName evidence="1">Uncharacterized protein</fullName>
    </submittedName>
</protein>
<proteinExistence type="predicted"/>
<gene>
    <name evidence="1" type="ORF">I2F25_11250</name>
</gene>
<keyword evidence="2" id="KW-1185">Reference proteome</keyword>
<dbReference type="RefSeq" id="WP_325776001.1">
    <property type="nucleotide sequence ID" value="NZ_VTDN01000010.1"/>
</dbReference>
<evidence type="ECO:0000313" key="1">
    <source>
        <dbReference type="EMBL" id="MEB5477613.1"/>
    </source>
</evidence>
<comment type="caution">
    <text evidence="1">The sequence shown here is derived from an EMBL/GenBank/DDBJ whole genome shotgun (WGS) entry which is preliminary data.</text>
</comment>
<evidence type="ECO:0000313" key="2">
    <source>
        <dbReference type="Proteomes" id="UP001339883"/>
    </source>
</evidence>
<dbReference type="EMBL" id="VTDN01000010">
    <property type="protein sequence ID" value="MEB5477613.1"/>
    <property type="molecule type" value="Genomic_DNA"/>
</dbReference>
<reference evidence="1 2" key="1">
    <citation type="submission" date="2019-08" db="EMBL/GenBank/DDBJ databases">
        <title>Five species of Acinetobacter isolated from floral nectar and animal pollinators.</title>
        <authorList>
            <person name="Hendry T.A."/>
        </authorList>
    </citation>
    <scope>NUCLEOTIDE SEQUENCE [LARGE SCALE GENOMIC DNA]</scope>
    <source>
        <strain evidence="1 2">MD18.27</strain>
    </source>
</reference>